<keyword evidence="3" id="KW-1185">Reference proteome</keyword>
<evidence type="ECO:0000313" key="4">
    <source>
        <dbReference type="WBParaSite" id="ASIM_0000970001-mRNA-1"/>
    </source>
</evidence>
<proteinExistence type="predicted"/>
<feature type="region of interest" description="Disordered" evidence="1">
    <location>
        <begin position="71"/>
        <end position="96"/>
    </location>
</feature>
<evidence type="ECO:0000256" key="1">
    <source>
        <dbReference type="SAM" id="MobiDB-lite"/>
    </source>
</evidence>
<gene>
    <name evidence="2" type="ORF">ASIM_LOCUS9440</name>
</gene>
<reference evidence="4" key="1">
    <citation type="submission" date="2017-02" db="UniProtKB">
        <authorList>
            <consortium name="WormBaseParasite"/>
        </authorList>
    </citation>
    <scope>IDENTIFICATION</scope>
</reference>
<sequence>MPGYNPHDQSLYYFPPPSIPRPDGKYVRTRSQKWMNAAKKADLPALEVFVRTQGKVNFTIRNLGRHPAYGPFSLSSAEFSKTNSRTAQKEMPTKET</sequence>
<dbReference type="EMBL" id="UYRR01028826">
    <property type="protein sequence ID" value="VDK39402.1"/>
    <property type="molecule type" value="Genomic_DNA"/>
</dbReference>
<dbReference type="Proteomes" id="UP000267096">
    <property type="component" value="Unassembled WGS sequence"/>
</dbReference>
<accession>A0A0M3JPU9</accession>
<dbReference type="AlphaFoldDB" id="A0A0M3JPU9"/>
<evidence type="ECO:0000313" key="2">
    <source>
        <dbReference type="EMBL" id="VDK39402.1"/>
    </source>
</evidence>
<name>A0A0M3JPU9_ANISI</name>
<organism evidence="4">
    <name type="scientific">Anisakis simplex</name>
    <name type="common">Herring worm</name>
    <dbReference type="NCBI Taxonomy" id="6269"/>
    <lineage>
        <taxon>Eukaryota</taxon>
        <taxon>Metazoa</taxon>
        <taxon>Ecdysozoa</taxon>
        <taxon>Nematoda</taxon>
        <taxon>Chromadorea</taxon>
        <taxon>Rhabditida</taxon>
        <taxon>Spirurina</taxon>
        <taxon>Ascaridomorpha</taxon>
        <taxon>Ascaridoidea</taxon>
        <taxon>Anisakidae</taxon>
        <taxon>Anisakis</taxon>
        <taxon>Anisakis simplex complex</taxon>
    </lineage>
</organism>
<evidence type="ECO:0000313" key="3">
    <source>
        <dbReference type="Proteomes" id="UP000267096"/>
    </source>
</evidence>
<feature type="compositionally biased region" description="Basic and acidic residues" evidence="1">
    <location>
        <begin position="87"/>
        <end position="96"/>
    </location>
</feature>
<protein>
    <submittedName>
        <fullName evidence="4">AP2/ERF domain-containing protein</fullName>
    </submittedName>
</protein>
<dbReference type="WBParaSite" id="ASIM_0000970001-mRNA-1">
    <property type="protein sequence ID" value="ASIM_0000970001-mRNA-1"/>
    <property type="gene ID" value="ASIM_0000970001"/>
</dbReference>
<reference evidence="2 3" key="2">
    <citation type="submission" date="2018-11" db="EMBL/GenBank/DDBJ databases">
        <authorList>
            <consortium name="Pathogen Informatics"/>
        </authorList>
    </citation>
    <scope>NUCLEOTIDE SEQUENCE [LARGE SCALE GENOMIC DNA]</scope>
</reference>
<feature type="compositionally biased region" description="Polar residues" evidence="1">
    <location>
        <begin position="73"/>
        <end position="86"/>
    </location>
</feature>